<dbReference type="InterPro" id="IPR036388">
    <property type="entry name" value="WH-like_DNA-bd_sf"/>
</dbReference>
<reference evidence="2 3" key="1">
    <citation type="submission" date="2019-07" db="EMBL/GenBank/DDBJ databases">
        <title>Genome sequencing of 100 strains of the haloalkaliphilic chemolithoautotrophic sulfur-oxidizing bacterium Thioalkalivibrio.</title>
        <authorList>
            <person name="Muyzer G."/>
        </authorList>
    </citation>
    <scope>NUCLEOTIDE SEQUENCE [LARGE SCALE GENOMIC DNA]</scope>
    <source>
        <strain evidence="2 3">ASO4-4</strain>
    </source>
</reference>
<name>A0A562RNR2_9BACT</name>
<sequence>MDDKRLFYLIHRVHGKLSHAVDQFLWDRLQITSAQLMALFYIRDHDGCLLKDLGEGIQLKSSGITGLVRRMEKNGLIRRTTCPHDGRGFRLYISPEGERIASGAMPMVAALNGIIREGFSVEEMDTVFRFLNTLLERLSGSLSFHPGQEGQDNGGRDPAV</sequence>
<dbReference type="InterPro" id="IPR039422">
    <property type="entry name" value="MarR/SlyA-like"/>
</dbReference>
<evidence type="ECO:0000313" key="2">
    <source>
        <dbReference type="EMBL" id="TWI70708.1"/>
    </source>
</evidence>
<organism evidence="2 3">
    <name type="scientific">Desulfobotulus alkaliphilus</name>
    <dbReference type="NCBI Taxonomy" id="622671"/>
    <lineage>
        <taxon>Bacteria</taxon>
        <taxon>Pseudomonadati</taxon>
        <taxon>Thermodesulfobacteriota</taxon>
        <taxon>Desulfobacteria</taxon>
        <taxon>Desulfobacterales</taxon>
        <taxon>Desulfobacteraceae</taxon>
        <taxon>Desulfobotulus</taxon>
    </lineage>
</organism>
<dbReference type="SUPFAM" id="SSF46785">
    <property type="entry name" value="Winged helix' DNA-binding domain"/>
    <property type="match status" value="1"/>
</dbReference>
<protein>
    <submittedName>
        <fullName evidence="2">DNA-binding MarR family transcriptional regulator</fullName>
    </submittedName>
</protein>
<dbReference type="GO" id="GO:0003700">
    <property type="term" value="F:DNA-binding transcription factor activity"/>
    <property type="evidence" value="ECO:0007669"/>
    <property type="project" value="InterPro"/>
</dbReference>
<proteinExistence type="predicted"/>
<dbReference type="EMBL" id="VLLC01000017">
    <property type="protein sequence ID" value="TWI70708.1"/>
    <property type="molecule type" value="Genomic_DNA"/>
</dbReference>
<dbReference type="PANTHER" id="PTHR33164">
    <property type="entry name" value="TRANSCRIPTIONAL REGULATOR, MARR FAMILY"/>
    <property type="match status" value="1"/>
</dbReference>
<dbReference type="InterPro" id="IPR036390">
    <property type="entry name" value="WH_DNA-bd_sf"/>
</dbReference>
<dbReference type="GO" id="GO:0006950">
    <property type="term" value="P:response to stress"/>
    <property type="evidence" value="ECO:0007669"/>
    <property type="project" value="TreeGrafter"/>
</dbReference>
<dbReference type="PROSITE" id="PS50995">
    <property type="entry name" value="HTH_MARR_2"/>
    <property type="match status" value="1"/>
</dbReference>
<dbReference type="OrthoDB" id="5418907at2"/>
<dbReference type="AlphaFoldDB" id="A0A562RNR2"/>
<gene>
    <name evidence="2" type="ORF">LZ24_02278</name>
</gene>
<dbReference type="Gene3D" id="1.10.10.10">
    <property type="entry name" value="Winged helix-like DNA-binding domain superfamily/Winged helix DNA-binding domain"/>
    <property type="match status" value="1"/>
</dbReference>
<dbReference type="GO" id="GO:0003677">
    <property type="term" value="F:DNA binding"/>
    <property type="evidence" value="ECO:0007669"/>
    <property type="project" value="UniProtKB-KW"/>
</dbReference>
<keyword evidence="3" id="KW-1185">Reference proteome</keyword>
<dbReference type="PANTHER" id="PTHR33164:SF43">
    <property type="entry name" value="HTH-TYPE TRANSCRIPTIONAL REPRESSOR YETL"/>
    <property type="match status" value="1"/>
</dbReference>
<dbReference type="InterPro" id="IPR000835">
    <property type="entry name" value="HTH_MarR-typ"/>
</dbReference>
<evidence type="ECO:0000259" key="1">
    <source>
        <dbReference type="PROSITE" id="PS50995"/>
    </source>
</evidence>
<dbReference type="RefSeq" id="WP_144685395.1">
    <property type="nucleotide sequence ID" value="NZ_VLLC01000017.1"/>
</dbReference>
<comment type="caution">
    <text evidence="2">The sequence shown here is derived from an EMBL/GenBank/DDBJ whole genome shotgun (WGS) entry which is preliminary data.</text>
</comment>
<keyword evidence="2" id="KW-0238">DNA-binding</keyword>
<dbReference type="Proteomes" id="UP000318307">
    <property type="component" value="Unassembled WGS sequence"/>
</dbReference>
<dbReference type="Pfam" id="PF01047">
    <property type="entry name" value="MarR"/>
    <property type="match status" value="1"/>
</dbReference>
<dbReference type="SMART" id="SM00347">
    <property type="entry name" value="HTH_MARR"/>
    <property type="match status" value="1"/>
</dbReference>
<feature type="domain" description="HTH marR-type" evidence="1">
    <location>
        <begin position="3"/>
        <end position="136"/>
    </location>
</feature>
<accession>A0A562RNR2</accession>
<evidence type="ECO:0000313" key="3">
    <source>
        <dbReference type="Proteomes" id="UP000318307"/>
    </source>
</evidence>